<evidence type="ECO:0000313" key="3">
    <source>
        <dbReference type="Proteomes" id="UP001324287"/>
    </source>
</evidence>
<evidence type="ECO:0000313" key="2">
    <source>
        <dbReference type="EMBL" id="WRL65502.1"/>
    </source>
</evidence>
<sequence length="141" mass="14680">MVGGHGVDVVDVDTKDDGSVGHLPPFRSFGIHTTPSGGRHYLVRSTGIGKISPLATSAGHVGDYVGGTPNGGSRLLAFLPGSTRPKYPDAGYGIEQPVDLDELFDCGPDDDLIGALVHAGGSREGCRGEGRQLHRGPRLPR</sequence>
<evidence type="ECO:0000256" key="1">
    <source>
        <dbReference type="SAM" id="MobiDB-lite"/>
    </source>
</evidence>
<gene>
    <name evidence="2" type="ORF">U6N30_07860</name>
</gene>
<organism evidence="2 3">
    <name type="scientific">Blastococcus brunescens</name>
    <dbReference type="NCBI Taxonomy" id="1564165"/>
    <lineage>
        <taxon>Bacteria</taxon>
        <taxon>Bacillati</taxon>
        <taxon>Actinomycetota</taxon>
        <taxon>Actinomycetes</taxon>
        <taxon>Geodermatophilales</taxon>
        <taxon>Geodermatophilaceae</taxon>
        <taxon>Blastococcus</taxon>
    </lineage>
</organism>
<name>A0ABZ1B3X5_9ACTN</name>
<dbReference type="EMBL" id="CP141261">
    <property type="protein sequence ID" value="WRL65502.1"/>
    <property type="molecule type" value="Genomic_DNA"/>
</dbReference>
<accession>A0ABZ1B3X5</accession>
<protein>
    <recommendedName>
        <fullName evidence="4">DNA primase/polymerase bifunctional N-terminal domain-containing protein</fullName>
    </recommendedName>
</protein>
<keyword evidence="3" id="KW-1185">Reference proteome</keyword>
<evidence type="ECO:0008006" key="4">
    <source>
        <dbReference type="Google" id="ProtNLM"/>
    </source>
</evidence>
<feature type="region of interest" description="Disordered" evidence="1">
    <location>
        <begin position="121"/>
        <end position="141"/>
    </location>
</feature>
<reference evidence="2 3" key="1">
    <citation type="submission" date="2023-12" db="EMBL/GenBank/DDBJ databases">
        <title>Blastococcus brunescens sp. nov., an actonobacterium isolated from sandstone collected in sahara desert.</title>
        <authorList>
            <person name="Gtari M."/>
            <person name="Ghodhbane F."/>
        </authorList>
    </citation>
    <scope>NUCLEOTIDE SEQUENCE [LARGE SCALE GENOMIC DNA]</scope>
    <source>
        <strain evidence="2 3">BMG 8361</strain>
    </source>
</reference>
<dbReference type="Proteomes" id="UP001324287">
    <property type="component" value="Chromosome"/>
</dbReference>
<dbReference type="RefSeq" id="WP_324276824.1">
    <property type="nucleotide sequence ID" value="NZ_CP141261.1"/>
</dbReference>
<proteinExistence type="predicted"/>